<dbReference type="InterPro" id="IPR052511">
    <property type="entry name" value="ATP-dep_Helicase"/>
</dbReference>
<dbReference type="STRING" id="1104324.P186_1410"/>
<organism evidence="5 6">
    <name type="scientific">Pyrobaculum ferrireducens</name>
    <dbReference type="NCBI Taxonomy" id="1104324"/>
    <lineage>
        <taxon>Archaea</taxon>
        <taxon>Thermoproteota</taxon>
        <taxon>Thermoprotei</taxon>
        <taxon>Thermoproteales</taxon>
        <taxon>Thermoproteaceae</taxon>
        <taxon>Pyrobaculum</taxon>
    </lineage>
</organism>
<evidence type="ECO:0000313" key="6">
    <source>
        <dbReference type="Proteomes" id="UP000005867"/>
    </source>
</evidence>
<protein>
    <submittedName>
        <fullName evidence="5">ATP-dependent helicase, probable</fullName>
    </submittedName>
</protein>
<dbReference type="InterPro" id="IPR014001">
    <property type="entry name" value="Helicase_ATP-bd"/>
</dbReference>
<dbReference type="Pfam" id="PF00270">
    <property type="entry name" value="DEAD"/>
    <property type="match status" value="2"/>
</dbReference>
<dbReference type="PROSITE" id="PS51192">
    <property type="entry name" value="HELICASE_ATP_BIND_1"/>
    <property type="match status" value="1"/>
</dbReference>
<dbReference type="AlphaFoldDB" id="G7VE64"/>
<name>G7VE64_9CREN</name>
<evidence type="ECO:0000259" key="4">
    <source>
        <dbReference type="PROSITE" id="PS51194"/>
    </source>
</evidence>
<dbReference type="InterPro" id="IPR001650">
    <property type="entry name" value="Helicase_C-like"/>
</dbReference>
<dbReference type="EMBL" id="CP003098">
    <property type="protein sequence ID" value="AET32837.1"/>
    <property type="molecule type" value="Genomic_DNA"/>
</dbReference>
<dbReference type="Proteomes" id="UP000005867">
    <property type="component" value="Chromosome"/>
</dbReference>
<evidence type="ECO:0000256" key="2">
    <source>
        <dbReference type="ARBA" id="ARBA00022840"/>
    </source>
</evidence>
<dbReference type="GO" id="GO:0003677">
    <property type="term" value="F:DNA binding"/>
    <property type="evidence" value="ECO:0007669"/>
    <property type="project" value="TreeGrafter"/>
</dbReference>
<feature type="domain" description="Helicase C-terminal" evidence="4">
    <location>
        <begin position="860"/>
        <end position="1027"/>
    </location>
</feature>
<dbReference type="SMART" id="SM00490">
    <property type="entry name" value="HELICc"/>
    <property type="match status" value="1"/>
</dbReference>
<keyword evidence="1" id="KW-0547">Nucleotide-binding</keyword>
<keyword evidence="6" id="KW-1185">Reference proteome</keyword>
<dbReference type="GO" id="GO:0140097">
    <property type="term" value="F:catalytic activity, acting on DNA"/>
    <property type="evidence" value="ECO:0007669"/>
    <property type="project" value="UniProtKB-ARBA"/>
</dbReference>
<dbReference type="SMART" id="SM00487">
    <property type="entry name" value="DEXDc"/>
    <property type="match status" value="1"/>
</dbReference>
<dbReference type="eggNOG" id="arCOG00555">
    <property type="taxonomic scope" value="Archaea"/>
</dbReference>
<dbReference type="InterPro" id="IPR027417">
    <property type="entry name" value="P-loop_NTPase"/>
</dbReference>
<dbReference type="PROSITE" id="PS51194">
    <property type="entry name" value="HELICASE_CTER"/>
    <property type="match status" value="1"/>
</dbReference>
<dbReference type="OrthoDB" id="42053at2157"/>
<dbReference type="PANTHER" id="PTHR47962">
    <property type="entry name" value="ATP-DEPENDENT HELICASE LHR-RELATED-RELATED"/>
    <property type="match status" value="1"/>
</dbReference>
<dbReference type="GO" id="GO:0004386">
    <property type="term" value="F:helicase activity"/>
    <property type="evidence" value="ECO:0007669"/>
    <property type="project" value="UniProtKB-KW"/>
</dbReference>
<reference evidence="5 6" key="1">
    <citation type="journal article" date="2012" name="J. Bacteriol.">
        <title>Complete genome sequence of strain 1860, a crenarchaeon of the genus pyrobaculum able to grow with various electron acceptors.</title>
        <authorList>
            <person name="Mardanov A.V."/>
            <person name="Gumerov V.M."/>
            <person name="Slobodkina G.B."/>
            <person name="Beletsky A.V."/>
            <person name="Bonch-Osmolovskaya E.A."/>
            <person name="Ravin N.V."/>
            <person name="Skryabin K.G."/>
        </authorList>
    </citation>
    <scope>NUCLEOTIDE SEQUENCE [LARGE SCALE GENOMIC DNA]</scope>
    <source>
        <strain evidence="5 6">1860</strain>
    </source>
</reference>
<dbReference type="Gene3D" id="3.40.50.300">
    <property type="entry name" value="P-loop containing nucleotide triphosphate hydrolases"/>
    <property type="match status" value="2"/>
</dbReference>
<keyword evidence="2" id="KW-0067">ATP-binding</keyword>
<keyword evidence="5" id="KW-0378">Hydrolase</keyword>
<dbReference type="SUPFAM" id="SSF52540">
    <property type="entry name" value="P-loop containing nucleoside triphosphate hydrolases"/>
    <property type="match status" value="1"/>
</dbReference>
<dbReference type="GeneID" id="11595670"/>
<accession>G7VE64</accession>
<feature type="domain" description="Helicase ATP-binding" evidence="3">
    <location>
        <begin position="451"/>
        <end position="674"/>
    </location>
</feature>
<dbReference type="KEGG" id="pyr:P186_1410"/>
<proteinExistence type="predicted"/>
<sequence>MRPAREEARKYRSLVLCPLFREVVVDERAVKKRTEAHDDFVKKAVLLLSEMEGGCRELRLDLERAQPDAVLECGDKIYVVEVKSYPFAITDEEHYCSSGYLRPYPADFEQAVSYKERAQARTSREIVPVLVYRGIPLGGLRDAPFFIFIKEEEGEYLSGGHVVRGRVASEGQMRGVEHGVYKPGPECCVCASADCPVGRKMRSYLGCAGGRSGGGGVLQLPTDVISAYQRLLVTEWCLARHGTRCVKCGPIYLALSQTTLHRDDLPLTREHVLRAVGQQLLQQLESNRLLVEKSCDVYKESLNKIKIRNGYVVAEGVTRRDFLVMLEYISLLYSLGYGASGGVQSLPVPDKCYRTYHGEVARLVRNTSALPDDGRVFEAYYLPAIVDYLGKRNIDVASAVTSSFGALLGGDVLKKLSESLRSEGGQAVSKVSQFQNEALMEIGKRLSAWLTGSEKKPPFVLMTAPPGSGKTLVFLVAALAVVLAGGKVVIMYPSKKLALQQVQQIYYTLEELNSQPGSRISLAILDGDSTRCSRRRQGPVRSLKCRQGRHSLEFQNGQYLCDGQSVDWFTDCEDGALSRDIIVTNPYKLSSMLMRSQNVATMLADRLRLIVIDEAHTILEPRELDFLTALIHRLFILGGIDRVEKYPAFILSSATITSSGLPFAEEARERLITFRSIGALERVESASPAEVNAFTKQISELLLGGNLANYYETAVIDYYSIGRQSSGKSKVTAPMVIFTNPMESPSGTVQEASVSLMLAAATRLYSGGQYNNFSSVVFFDSKETLAEVASYVRARLVSIEGSPADKTLTKPFFLNCTPGSLCIKGGWNGLKVIKNILMSGSYGELEDFSHLSLFCTRLSELNAAYKYASMMYSGQRAASAQPPKCYDTARQAAEQILRDLIQNVSNLSQRSTLLVHHADLEDSIRYAVERKLEMPGSWYTVLSTSTLELGVNLSGVGAVGQFGLPWLAENVIQRFGRGGRDESVLYSTVGFLFAKNTGEDVALIDEDYAVARLFAFKRTVLPPRNIDRLMSIEELIAYTVFRATGGNEQQVLHAVQNSINYLGIPNNTAPEIFNRINIIFPVMVQIASQQISSQRSTSLNNYKSQISFMLGTLCSQLGNYGGVQLQQMLVNVCKQYKDHLLKFAWEIYYTITQVINNDQAWMQAGSMQRTLLKLQDKILGMILQYYPSSSTRRDIGRLLQLSLIPPMPDPRIIDVTLNKYSISARYRQGYKVSNSSLREAYARSIPLKVDRYEEL</sequence>
<keyword evidence="5" id="KW-0347">Helicase</keyword>
<dbReference type="RefSeq" id="WP_014288663.1">
    <property type="nucleotide sequence ID" value="NC_016645.1"/>
</dbReference>
<dbReference type="InterPro" id="IPR011545">
    <property type="entry name" value="DEAD/DEAH_box_helicase_dom"/>
</dbReference>
<gene>
    <name evidence="5" type="ORF">P186_1410</name>
</gene>
<evidence type="ECO:0000313" key="5">
    <source>
        <dbReference type="EMBL" id="AET32837.1"/>
    </source>
</evidence>
<evidence type="ECO:0000256" key="1">
    <source>
        <dbReference type="ARBA" id="ARBA00022741"/>
    </source>
</evidence>
<evidence type="ECO:0000259" key="3">
    <source>
        <dbReference type="PROSITE" id="PS51192"/>
    </source>
</evidence>
<dbReference type="Pfam" id="PF00271">
    <property type="entry name" value="Helicase_C"/>
    <property type="match status" value="1"/>
</dbReference>
<dbReference type="GO" id="GO:0016887">
    <property type="term" value="F:ATP hydrolysis activity"/>
    <property type="evidence" value="ECO:0007669"/>
    <property type="project" value="TreeGrafter"/>
</dbReference>
<dbReference type="HOGENOM" id="CLU_265346_0_0_2"/>
<dbReference type="PANTHER" id="PTHR47962:SF5">
    <property type="entry name" value="ATP-DEPENDENT HELICASE LHR-RELATED"/>
    <property type="match status" value="1"/>
</dbReference>
<dbReference type="BioCyc" id="PSP1104324:GJSN-1387-MONOMER"/>
<dbReference type="GO" id="GO:0005524">
    <property type="term" value="F:ATP binding"/>
    <property type="evidence" value="ECO:0007669"/>
    <property type="project" value="UniProtKB-KW"/>
</dbReference>